<name>A0A2P5A861_PARAD</name>
<gene>
    <name evidence="1" type="ORF">PanWU01x14_358870</name>
</gene>
<dbReference type="EMBL" id="JXTB01000787">
    <property type="protein sequence ID" value="PON32732.1"/>
    <property type="molecule type" value="Genomic_DNA"/>
</dbReference>
<organism evidence="1 2">
    <name type="scientific">Parasponia andersonii</name>
    <name type="common">Sponia andersonii</name>
    <dbReference type="NCBI Taxonomy" id="3476"/>
    <lineage>
        <taxon>Eukaryota</taxon>
        <taxon>Viridiplantae</taxon>
        <taxon>Streptophyta</taxon>
        <taxon>Embryophyta</taxon>
        <taxon>Tracheophyta</taxon>
        <taxon>Spermatophyta</taxon>
        <taxon>Magnoliopsida</taxon>
        <taxon>eudicotyledons</taxon>
        <taxon>Gunneridae</taxon>
        <taxon>Pentapetalae</taxon>
        <taxon>rosids</taxon>
        <taxon>fabids</taxon>
        <taxon>Rosales</taxon>
        <taxon>Cannabaceae</taxon>
        <taxon>Parasponia</taxon>
    </lineage>
</organism>
<evidence type="ECO:0000313" key="1">
    <source>
        <dbReference type="EMBL" id="PON32732.1"/>
    </source>
</evidence>
<sequence length="119" mass="13322">MHASAPRCVNLGSYRINVDSNMLRRRIPFRVRKNVEFHMDDLVRRRMVSGGGVEQAYESSGRVRWNLESGSSEKECDSVAVSCTVLRVDCEGKVGCEIGRRSRVPKRHSARISGPTNSA</sequence>
<comment type="caution">
    <text evidence="1">The sequence shown here is derived from an EMBL/GenBank/DDBJ whole genome shotgun (WGS) entry which is preliminary data.</text>
</comment>
<evidence type="ECO:0000313" key="2">
    <source>
        <dbReference type="Proteomes" id="UP000237105"/>
    </source>
</evidence>
<keyword evidence="2" id="KW-1185">Reference proteome</keyword>
<dbReference type="Proteomes" id="UP000237105">
    <property type="component" value="Unassembled WGS sequence"/>
</dbReference>
<accession>A0A2P5A861</accession>
<protein>
    <submittedName>
        <fullName evidence="1">Uncharacterized protein</fullName>
    </submittedName>
</protein>
<dbReference type="AlphaFoldDB" id="A0A2P5A861"/>
<reference evidence="2" key="1">
    <citation type="submission" date="2016-06" db="EMBL/GenBank/DDBJ databases">
        <title>Parallel loss of symbiosis genes in relatives of nitrogen-fixing non-legume Parasponia.</title>
        <authorList>
            <person name="Van Velzen R."/>
            <person name="Holmer R."/>
            <person name="Bu F."/>
            <person name="Rutten L."/>
            <person name="Van Zeijl A."/>
            <person name="Liu W."/>
            <person name="Santuari L."/>
            <person name="Cao Q."/>
            <person name="Sharma T."/>
            <person name="Shen D."/>
            <person name="Roswanjaya Y."/>
            <person name="Wardhani T."/>
            <person name="Kalhor M.S."/>
            <person name="Jansen J."/>
            <person name="Van den Hoogen J."/>
            <person name="Gungor B."/>
            <person name="Hartog M."/>
            <person name="Hontelez J."/>
            <person name="Verver J."/>
            <person name="Yang W.-C."/>
            <person name="Schijlen E."/>
            <person name="Repin R."/>
            <person name="Schilthuizen M."/>
            <person name="Schranz E."/>
            <person name="Heidstra R."/>
            <person name="Miyata K."/>
            <person name="Fedorova E."/>
            <person name="Kohlen W."/>
            <person name="Bisseling T."/>
            <person name="Smit S."/>
            <person name="Geurts R."/>
        </authorList>
    </citation>
    <scope>NUCLEOTIDE SEQUENCE [LARGE SCALE GENOMIC DNA]</scope>
    <source>
        <strain evidence="2">cv. WU1-14</strain>
    </source>
</reference>
<proteinExistence type="predicted"/>